<dbReference type="InterPro" id="IPR004477">
    <property type="entry name" value="ComEC_N"/>
</dbReference>
<reference evidence="9 10" key="1">
    <citation type="submission" date="2018-06" db="EMBL/GenBank/DDBJ databases">
        <authorList>
            <consortium name="Pathogen Informatics"/>
            <person name="Doyle S."/>
        </authorList>
    </citation>
    <scope>NUCLEOTIDE SEQUENCE [LARGE SCALE GENOMIC DNA]</scope>
    <source>
        <strain evidence="9 10">NCTC12413</strain>
    </source>
</reference>
<dbReference type="InterPro" id="IPR036866">
    <property type="entry name" value="RibonucZ/Hydroxyglut_hydro"/>
</dbReference>
<dbReference type="SUPFAM" id="SSF56281">
    <property type="entry name" value="Metallo-hydrolase/oxidoreductase"/>
    <property type="match status" value="1"/>
</dbReference>
<dbReference type="InterPro" id="IPR035681">
    <property type="entry name" value="ComA-like_MBL"/>
</dbReference>
<evidence type="ECO:0000313" key="8">
    <source>
        <dbReference type="EMBL" id="GEQ00014.1"/>
    </source>
</evidence>
<name>A0A380CEF1_9STAP</name>
<dbReference type="GO" id="GO:0030420">
    <property type="term" value="P:establishment of competence for transformation"/>
    <property type="evidence" value="ECO:0007669"/>
    <property type="project" value="InterPro"/>
</dbReference>
<dbReference type="Gene3D" id="3.60.15.10">
    <property type="entry name" value="Ribonuclease Z/Hydroxyacylglutathione hydrolase-like"/>
    <property type="match status" value="1"/>
</dbReference>
<dbReference type="CDD" id="cd07731">
    <property type="entry name" value="ComA-like_MBL-fold"/>
    <property type="match status" value="1"/>
</dbReference>
<dbReference type="PANTHER" id="PTHR30619">
    <property type="entry name" value="DNA INTERNALIZATION/COMPETENCE PROTEIN COMEC/REC2"/>
    <property type="match status" value="1"/>
</dbReference>
<evidence type="ECO:0000256" key="3">
    <source>
        <dbReference type="ARBA" id="ARBA00022692"/>
    </source>
</evidence>
<dbReference type="Proteomes" id="UP000254956">
    <property type="component" value="Unassembled WGS sequence"/>
</dbReference>
<accession>A0A380CEF1</accession>
<dbReference type="NCBIfam" id="TIGR00360">
    <property type="entry name" value="ComEC_N-term"/>
    <property type="match status" value="1"/>
</dbReference>
<dbReference type="AlphaFoldDB" id="A0A380CEF1"/>
<feature type="transmembrane region" description="Helical" evidence="6">
    <location>
        <begin position="160"/>
        <end position="180"/>
    </location>
</feature>
<feature type="transmembrane region" description="Helical" evidence="6">
    <location>
        <begin position="317"/>
        <end position="341"/>
    </location>
</feature>
<evidence type="ECO:0000313" key="9">
    <source>
        <dbReference type="EMBL" id="SUJ18838.1"/>
    </source>
</evidence>
<dbReference type="NCBIfam" id="TIGR00361">
    <property type="entry name" value="ComEC_Rec2"/>
    <property type="match status" value="1"/>
</dbReference>
<evidence type="ECO:0000256" key="2">
    <source>
        <dbReference type="ARBA" id="ARBA00022475"/>
    </source>
</evidence>
<feature type="transmembrane region" description="Helical" evidence="6">
    <location>
        <begin position="285"/>
        <end position="305"/>
    </location>
</feature>
<evidence type="ECO:0000256" key="4">
    <source>
        <dbReference type="ARBA" id="ARBA00022989"/>
    </source>
</evidence>
<organism evidence="9 10">
    <name type="scientific">Staphylococcus arlettae</name>
    <dbReference type="NCBI Taxonomy" id="29378"/>
    <lineage>
        <taxon>Bacteria</taxon>
        <taxon>Bacillati</taxon>
        <taxon>Bacillota</taxon>
        <taxon>Bacilli</taxon>
        <taxon>Bacillales</taxon>
        <taxon>Staphylococcaceae</taxon>
        <taxon>Staphylococcus</taxon>
    </lineage>
</organism>
<feature type="transmembrane region" description="Helical" evidence="6">
    <location>
        <begin position="380"/>
        <end position="398"/>
    </location>
</feature>
<keyword evidence="3 6" id="KW-0812">Transmembrane</keyword>
<dbReference type="STRING" id="1212545.SARL_08859"/>
<gene>
    <name evidence="9" type="ORF">NCTC12413_01343</name>
    <name evidence="8" type="ORF">SAR03_10510</name>
</gene>
<dbReference type="Proteomes" id="UP000321598">
    <property type="component" value="Unassembled WGS sequence"/>
</dbReference>
<reference evidence="8 11" key="2">
    <citation type="submission" date="2019-07" db="EMBL/GenBank/DDBJ databases">
        <title>Whole genome shotgun sequence of Staphylococcus arlettae NBRC 109765.</title>
        <authorList>
            <person name="Hosoyama A."/>
            <person name="Uohara A."/>
            <person name="Ohji S."/>
            <person name="Ichikawa N."/>
        </authorList>
    </citation>
    <scope>NUCLEOTIDE SEQUENCE [LARGE SCALE GENOMIC DNA]</scope>
    <source>
        <strain evidence="8 11">NBRC 109765</strain>
    </source>
</reference>
<keyword evidence="11" id="KW-1185">Reference proteome</keyword>
<feature type="domain" description="Metallo-beta-lactamase" evidence="7">
    <location>
        <begin position="434"/>
        <end position="639"/>
    </location>
</feature>
<evidence type="ECO:0000313" key="10">
    <source>
        <dbReference type="Proteomes" id="UP000254956"/>
    </source>
</evidence>
<dbReference type="OrthoDB" id="9761531at2"/>
<dbReference type="EMBL" id="BKAV01000007">
    <property type="protein sequence ID" value="GEQ00014.1"/>
    <property type="molecule type" value="Genomic_DNA"/>
</dbReference>
<dbReference type="SMART" id="SM00849">
    <property type="entry name" value="Lactamase_B"/>
    <property type="match status" value="1"/>
</dbReference>
<evidence type="ECO:0000259" key="7">
    <source>
        <dbReference type="SMART" id="SM00849"/>
    </source>
</evidence>
<evidence type="ECO:0000256" key="6">
    <source>
        <dbReference type="SAM" id="Phobius"/>
    </source>
</evidence>
<protein>
    <submittedName>
        <fullName evidence="8 9">Competence protein ComEC</fullName>
    </submittedName>
</protein>
<feature type="transmembrane region" description="Helical" evidence="6">
    <location>
        <begin position="187"/>
        <end position="208"/>
    </location>
</feature>
<keyword evidence="2" id="KW-1003">Cell membrane</keyword>
<proteinExistence type="predicted"/>
<dbReference type="Pfam" id="PF03772">
    <property type="entry name" value="Competence"/>
    <property type="match status" value="1"/>
</dbReference>
<dbReference type="PANTHER" id="PTHR30619:SF1">
    <property type="entry name" value="RECOMBINATION PROTEIN 2"/>
    <property type="match status" value="1"/>
</dbReference>
<sequence>MPIISATYYTSYLHNNNLETQTLLAHPEIKQHGTFISFKSHHNHKVVGTIQLNNQHFSFHHYNYGQQKQQKIDLTHFNCHIKGYFHTSKANDVVVIVKQIDVKSCHKDTTKLPNIFNTHKNFIYNQMEKYGGKEYGRVLALLFGDVHLLSVDQLEDVKRIGIYHLLAVSGSHIVSIIIIIQMTCTALRIPIPVIKCLLCIALPCYAFYVDFVPSALRAIISALLIILLPRKILQHPIDILATTFLIVLLLFPAYIYDIGFQFSFLITLFILLGKPLIAKDYPLRTFWHLNIITFLGAFIISAVHFNEIQWVGLIANLFFIPFYTFLLFPLAIVCFLLSHITHALYLIKHIMQLFFWLHDLLVNLLLPLSHWQWYIPKLTHIELVFVFISVLTIFMFYVMKWYLKCAIVCLSLTLIIALLPFDHLARFTLFDVGNGDAMLFETPQHRTVMIDTGGKLMPSNKDYRGSITKYKILPALKQRNIHQLDYLIITHPHLDHMGEFKYLASMVKIKSLIINPSSYQSVQYSNIFTIAKLHNISIIDSTTITHIDLDECSIQLLDAAIITSDDKNEHSIITLINYKQYQLLLMADATIRNEQLLLQRYNLKNIDVLKVGHHGSITSSSGEFIASIKPKISVISASKNNRYQFPASQVVSRLAKSSDKIYNTAQHGAITIVFDAQMKTSVEKS</sequence>
<dbReference type="RefSeq" id="WP_002510491.1">
    <property type="nucleotide sequence ID" value="NZ_BKAV01000007.1"/>
</dbReference>
<dbReference type="Pfam" id="PF00753">
    <property type="entry name" value="Lactamase_B"/>
    <property type="match status" value="1"/>
</dbReference>
<dbReference type="InterPro" id="IPR004797">
    <property type="entry name" value="Competence_ComEC/Rec2"/>
</dbReference>
<dbReference type="EMBL" id="UGZE01000001">
    <property type="protein sequence ID" value="SUJ18838.1"/>
    <property type="molecule type" value="Genomic_DNA"/>
</dbReference>
<comment type="subcellular location">
    <subcellularLocation>
        <location evidence="1">Cell membrane</location>
        <topology evidence="1">Multi-pass membrane protein</topology>
    </subcellularLocation>
</comment>
<dbReference type="InterPro" id="IPR052159">
    <property type="entry name" value="Competence_DNA_uptake"/>
</dbReference>
<dbReference type="GO" id="GO:0005886">
    <property type="term" value="C:plasma membrane"/>
    <property type="evidence" value="ECO:0007669"/>
    <property type="project" value="UniProtKB-SubCell"/>
</dbReference>
<evidence type="ECO:0000313" key="11">
    <source>
        <dbReference type="Proteomes" id="UP000321598"/>
    </source>
</evidence>
<feature type="transmembrane region" description="Helical" evidence="6">
    <location>
        <begin position="237"/>
        <end position="256"/>
    </location>
</feature>
<feature type="transmembrane region" description="Helical" evidence="6">
    <location>
        <begin position="405"/>
        <end position="421"/>
    </location>
</feature>
<dbReference type="InterPro" id="IPR001279">
    <property type="entry name" value="Metallo-B-lactamas"/>
</dbReference>
<keyword evidence="5 6" id="KW-0472">Membrane</keyword>
<feature type="transmembrane region" description="Helical" evidence="6">
    <location>
        <begin position="214"/>
        <end position="230"/>
    </location>
</feature>
<keyword evidence="4 6" id="KW-1133">Transmembrane helix</keyword>
<feature type="transmembrane region" description="Helical" evidence="6">
    <location>
        <begin position="353"/>
        <end position="374"/>
    </location>
</feature>
<evidence type="ECO:0000256" key="5">
    <source>
        <dbReference type="ARBA" id="ARBA00023136"/>
    </source>
</evidence>
<evidence type="ECO:0000256" key="1">
    <source>
        <dbReference type="ARBA" id="ARBA00004651"/>
    </source>
</evidence>